<reference evidence="2" key="1">
    <citation type="submission" date="2009-11" db="EMBL/GenBank/DDBJ databases">
        <authorList>
            <consortium name="The Broad Institute Genome Sequencing Platform"/>
            <person name="Ward D."/>
            <person name="Feldgarden M."/>
            <person name="Earl A."/>
            <person name="Young S.K."/>
            <person name="Zeng Q."/>
            <person name="Koehrsen M."/>
            <person name="Alvarado L."/>
            <person name="Berlin A."/>
            <person name="Bochicchio J."/>
            <person name="Borenstein D."/>
            <person name="Chapman S.B."/>
            <person name="Chen Z."/>
            <person name="Engels R."/>
            <person name="Freedman E."/>
            <person name="Gellesch M."/>
            <person name="Goldberg J."/>
            <person name="Griggs A."/>
            <person name="Gujja S."/>
            <person name="Heilman E."/>
            <person name="Heiman D."/>
            <person name="Hepburn T."/>
            <person name="Howarth C."/>
            <person name="Jen D."/>
            <person name="Larson L."/>
            <person name="Lewis B."/>
            <person name="Mehta T."/>
            <person name="Park D."/>
            <person name="Pearson M."/>
            <person name="Roberts A."/>
            <person name="Saif S."/>
            <person name="Shea T."/>
            <person name="Shenoy N."/>
            <person name="Sisk P."/>
            <person name="Stolte C."/>
            <person name="Sykes S."/>
            <person name="Thomson T."/>
            <person name="Walk T."/>
            <person name="White J."/>
            <person name="Yandava C."/>
            <person name="Izard J."/>
            <person name="Baranova O.V."/>
            <person name="Blanton J.M."/>
            <person name="Tanner A.C."/>
            <person name="Dewhirst F.E."/>
            <person name="Haas B."/>
            <person name="Nusbaum C."/>
            <person name="Birren B."/>
        </authorList>
    </citation>
    <scope>NUCLEOTIDE SEQUENCE [LARGE SCALE GENOMIC DNA]</scope>
    <source>
        <strain evidence="2">1-1 BBBD Race 1</strain>
    </source>
</reference>
<reference evidence="2" key="2">
    <citation type="submission" date="2016-05" db="EMBL/GenBank/DDBJ databases">
        <title>Comparative analysis highlights variable genome content of wheat rusts and divergence of the mating loci.</title>
        <authorList>
            <person name="Cuomo C.A."/>
            <person name="Bakkeren G."/>
            <person name="Szabo L."/>
            <person name="Khalil H."/>
            <person name="Joly D."/>
            <person name="Goldberg J."/>
            <person name="Young S."/>
            <person name="Zeng Q."/>
            <person name="Fellers J."/>
        </authorList>
    </citation>
    <scope>NUCLEOTIDE SEQUENCE [LARGE SCALE GENOMIC DNA]</scope>
    <source>
        <strain evidence="2">1-1 BBBD Race 1</strain>
    </source>
</reference>
<reference evidence="3 4" key="3">
    <citation type="journal article" date="2017" name="G3 (Bethesda)">
        <title>Comparative analysis highlights variable genome content of wheat rusts and divergence of the mating loci.</title>
        <authorList>
            <person name="Cuomo C.A."/>
            <person name="Bakkeren G."/>
            <person name="Khalil H.B."/>
            <person name="Panwar V."/>
            <person name="Joly D."/>
            <person name="Linning R."/>
            <person name="Sakthikumar S."/>
            <person name="Song X."/>
            <person name="Adiconis X."/>
            <person name="Fan L."/>
            <person name="Goldberg J.M."/>
            <person name="Levin J.Z."/>
            <person name="Young S."/>
            <person name="Zeng Q."/>
            <person name="Anikster Y."/>
            <person name="Bruce M."/>
            <person name="Wang M."/>
            <person name="Yin C."/>
            <person name="McCallum B."/>
            <person name="Szabo L.J."/>
            <person name="Hulbert S."/>
            <person name="Chen X."/>
            <person name="Fellers J.P."/>
        </authorList>
    </citation>
    <scope>NUCLEOTIDE SEQUENCE</scope>
    <source>
        <strain evidence="4">Isolate 1-1 / race 1 (BBBD)</strain>
        <strain evidence="3">isolate 1-1 / race 1 (BBBD)</strain>
    </source>
</reference>
<dbReference type="VEuPathDB" id="FungiDB:PTTG_03550"/>
<evidence type="ECO:0000313" key="4">
    <source>
        <dbReference type="Proteomes" id="UP000005240"/>
    </source>
</evidence>
<evidence type="ECO:0000313" key="2">
    <source>
        <dbReference type="EMBL" id="OAV96801.1"/>
    </source>
</evidence>
<proteinExistence type="predicted"/>
<accession>A0A180GWA4</accession>
<keyword evidence="4" id="KW-1185">Reference proteome</keyword>
<sequence length="199" mass="21285">MKQLQTITNKPKLSNSIENGFNLHSLPPLFVPSPRRRRSGPLLGGCVEEDKADSGAHKETGRHPLGLVALRVAHMASPTPASVVRTMPVAHHHVFDGFFADVDRTEEQEEGLGEDAQGSQSCLPVKKHPAGVFAAQGIPEPVRTGVEEQGMSGAQSVEDKQIAEAGERETVGLLAAQPEHYAGGQRKGCNEDAELDDEA</sequence>
<evidence type="ECO:0000256" key="1">
    <source>
        <dbReference type="SAM" id="MobiDB-lite"/>
    </source>
</evidence>
<evidence type="ECO:0000313" key="3">
    <source>
        <dbReference type="EnsemblFungi" id="PTTG_03550-t43_1-p1"/>
    </source>
</evidence>
<dbReference type="Proteomes" id="UP000005240">
    <property type="component" value="Unassembled WGS sequence"/>
</dbReference>
<reference evidence="3" key="4">
    <citation type="submission" date="2025-05" db="UniProtKB">
        <authorList>
            <consortium name="EnsemblFungi"/>
        </authorList>
    </citation>
    <scope>IDENTIFICATION</scope>
    <source>
        <strain evidence="3">isolate 1-1 / race 1 (BBBD)</strain>
    </source>
</reference>
<dbReference type="EMBL" id="ADAS02000017">
    <property type="protein sequence ID" value="OAV96801.1"/>
    <property type="molecule type" value="Genomic_DNA"/>
</dbReference>
<protein>
    <submittedName>
        <fullName evidence="2 3">Uncharacterized protein</fullName>
    </submittedName>
</protein>
<name>A0A180GWA4_PUCT1</name>
<dbReference type="AlphaFoldDB" id="A0A180GWA4"/>
<feature type="region of interest" description="Disordered" evidence="1">
    <location>
        <begin position="176"/>
        <end position="199"/>
    </location>
</feature>
<gene>
    <name evidence="2" type="ORF">PTTG_03550</name>
</gene>
<dbReference type="EnsemblFungi" id="PTTG_03550-t43_1">
    <property type="protein sequence ID" value="PTTG_03550-t43_1-p1"/>
    <property type="gene ID" value="PTTG_03550"/>
</dbReference>
<organism evidence="2">
    <name type="scientific">Puccinia triticina (isolate 1-1 / race 1 (BBBD))</name>
    <name type="common">Brown leaf rust fungus</name>
    <dbReference type="NCBI Taxonomy" id="630390"/>
    <lineage>
        <taxon>Eukaryota</taxon>
        <taxon>Fungi</taxon>
        <taxon>Dikarya</taxon>
        <taxon>Basidiomycota</taxon>
        <taxon>Pucciniomycotina</taxon>
        <taxon>Pucciniomycetes</taxon>
        <taxon>Pucciniales</taxon>
        <taxon>Pucciniaceae</taxon>
        <taxon>Puccinia</taxon>
    </lineage>
</organism>